<dbReference type="PANTHER" id="PTHR43884:SF12">
    <property type="entry name" value="ISOVALERYL-COA DEHYDROGENASE, MITOCHONDRIAL-RELATED"/>
    <property type="match status" value="1"/>
</dbReference>
<evidence type="ECO:0000259" key="4">
    <source>
        <dbReference type="Pfam" id="PF08028"/>
    </source>
</evidence>
<evidence type="ECO:0000313" key="5">
    <source>
        <dbReference type="EMBL" id="MFC4335918.1"/>
    </source>
</evidence>
<dbReference type="Gene3D" id="1.10.540.10">
    <property type="entry name" value="Acyl-CoA dehydrogenase/oxidase, N-terminal domain"/>
    <property type="match status" value="1"/>
</dbReference>
<dbReference type="EMBL" id="JBHSDK010000015">
    <property type="protein sequence ID" value="MFC4335918.1"/>
    <property type="molecule type" value="Genomic_DNA"/>
</dbReference>
<feature type="domain" description="Acyl-CoA dehydrogenase/oxidase N-terminal" evidence="3">
    <location>
        <begin position="36"/>
        <end position="110"/>
    </location>
</feature>
<dbReference type="Gene3D" id="2.40.110.10">
    <property type="entry name" value="Butyryl-CoA Dehydrogenase, subunit A, domain 2"/>
    <property type="match status" value="1"/>
</dbReference>
<dbReference type="RefSeq" id="WP_380621252.1">
    <property type="nucleotide sequence ID" value="NZ_JBHSDK010000015.1"/>
</dbReference>
<dbReference type="InterPro" id="IPR046373">
    <property type="entry name" value="Acyl-CoA_Oxase/DH_mid-dom_sf"/>
</dbReference>
<dbReference type="InterPro" id="IPR013786">
    <property type="entry name" value="AcylCoA_DH/ox_N"/>
</dbReference>
<dbReference type="Gene3D" id="1.20.140.10">
    <property type="entry name" value="Butyryl-CoA Dehydrogenase, subunit A, domain 3"/>
    <property type="match status" value="1"/>
</dbReference>
<dbReference type="InterPro" id="IPR013107">
    <property type="entry name" value="Acyl-CoA_DH_C"/>
</dbReference>
<accession>A0ABV8TZT7</accession>
<dbReference type="InterPro" id="IPR036250">
    <property type="entry name" value="AcylCo_DH-like_C"/>
</dbReference>
<dbReference type="Pfam" id="PF08028">
    <property type="entry name" value="Acyl-CoA_dh_2"/>
    <property type="match status" value="1"/>
</dbReference>
<evidence type="ECO:0000259" key="3">
    <source>
        <dbReference type="Pfam" id="PF02771"/>
    </source>
</evidence>
<reference evidence="6" key="1">
    <citation type="journal article" date="2019" name="Int. J. Syst. Evol. Microbiol.">
        <title>The Global Catalogue of Microorganisms (GCM) 10K type strain sequencing project: providing services to taxonomists for standard genome sequencing and annotation.</title>
        <authorList>
            <consortium name="The Broad Institute Genomics Platform"/>
            <consortium name="The Broad Institute Genome Sequencing Center for Infectious Disease"/>
            <person name="Wu L."/>
            <person name="Ma J."/>
        </authorList>
    </citation>
    <scope>NUCLEOTIDE SEQUENCE [LARGE SCALE GENOMIC DNA]</scope>
    <source>
        <strain evidence="6">IBRC-M 10908</strain>
    </source>
</reference>
<protein>
    <submittedName>
        <fullName evidence="5">Acyl-CoA dehydrogenase family protein</fullName>
    </submittedName>
</protein>
<evidence type="ECO:0000256" key="2">
    <source>
        <dbReference type="SAM" id="MobiDB-lite"/>
    </source>
</evidence>
<dbReference type="PIRSF" id="PIRSF016578">
    <property type="entry name" value="HsaA"/>
    <property type="match status" value="1"/>
</dbReference>
<keyword evidence="1" id="KW-0560">Oxidoreductase</keyword>
<dbReference type="SUPFAM" id="SSF47203">
    <property type="entry name" value="Acyl-CoA dehydrogenase C-terminal domain-like"/>
    <property type="match status" value="1"/>
</dbReference>
<evidence type="ECO:0000256" key="1">
    <source>
        <dbReference type="ARBA" id="ARBA00023002"/>
    </source>
</evidence>
<gene>
    <name evidence="5" type="ORF">ACFPET_11960</name>
</gene>
<dbReference type="PANTHER" id="PTHR43884">
    <property type="entry name" value="ACYL-COA DEHYDROGENASE"/>
    <property type="match status" value="1"/>
</dbReference>
<keyword evidence="6" id="KW-1185">Reference proteome</keyword>
<feature type="domain" description="Acyl-CoA dehydrogenase C-terminal" evidence="4">
    <location>
        <begin position="252"/>
        <end position="381"/>
    </location>
</feature>
<sequence length="407" mass="45258">MSDTATDTETPHYGEPPRDASEILKRAKALAPWLREQSDRIEQNRRLPGDVVEALRDTGVFRMAFPASWGGPDLTSPEQTEVVEALAYGDPSAGWCAMIGMDTGIYASYLDEATAKEMFADQDQITAGLILPAGKAERVPGGYRLTGRWRFGSGVTHAEWVIGGALVYRDGEKEPSPTGGPAHWRQFFMPHEQVEIIDTWTTTGLAGSGSCDYTVRDLFVPEARSFRLSEPLSRKGPQSLPDAVLRNMPGVPLGLARAALDHFREAASQRTIPGSGERWSDNYRMQFALGELEMRYKSIRHAVYGHLDRQWERLSSVEDLDDLAPDERVEGSLIRLHAFREARAIVTRVYDLLASSAIYRPNPVDRWLRDATTMCQHIVTQDPFIQSAGAHLLGGRPEFPYSLGIVD</sequence>
<dbReference type="Pfam" id="PF02771">
    <property type="entry name" value="Acyl-CoA_dh_N"/>
    <property type="match status" value="1"/>
</dbReference>
<feature type="compositionally biased region" description="Basic and acidic residues" evidence="2">
    <location>
        <begin position="9"/>
        <end position="21"/>
    </location>
</feature>
<comment type="caution">
    <text evidence="5">The sequence shown here is derived from an EMBL/GenBank/DDBJ whole genome shotgun (WGS) entry which is preliminary data.</text>
</comment>
<dbReference type="Proteomes" id="UP001595823">
    <property type="component" value="Unassembled WGS sequence"/>
</dbReference>
<evidence type="ECO:0000313" key="6">
    <source>
        <dbReference type="Proteomes" id="UP001595823"/>
    </source>
</evidence>
<organism evidence="5 6">
    <name type="scientific">Salininema proteolyticum</name>
    <dbReference type="NCBI Taxonomy" id="1607685"/>
    <lineage>
        <taxon>Bacteria</taxon>
        <taxon>Bacillati</taxon>
        <taxon>Actinomycetota</taxon>
        <taxon>Actinomycetes</taxon>
        <taxon>Glycomycetales</taxon>
        <taxon>Glycomycetaceae</taxon>
        <taxon>Salininema</taxon>
    </lineage>
</organism>
<dbReference type="InterPro" id="IPR037069">
    <property type="entry name" value="AcylCoA_DH/ox_N_sf"/>
</dbReference>
<name>A0ABV8TZT7_9ACTN</name>
<dbReference type="SUPFAM" id="SSF56645">
    <property type="entry name" value="Acyl-CoA dehydrogenase NM domain-like"/>
    <property type="match status" value="1"/>
</dbReference>
<proteinExistence type="predicted"/>
<feature type="region of interest" description="Disordered" evidence="2">
    <location>
        <begin position="1"/>
        <end position="21"/>
    </location>
</feature>
<dbReference type="InterPro" id="IPR009100">
    <property type="entry name" value="AcylCoA_DH/oxidase_NM_dom_sf"/>
</dbReference>